<dbReference type="Proteomes" id="UP000001572">
    <property type="component" value="Chromosome"/>
</dbReference>
<evidence type="ECO:0000313" key="1">
    <source>
        <dbReference type="EMBL" id="ABR49490.1"/>
    </source>
</evidence>
<dbReference type="InterPro" id="IPR020994">
    <property type="entry name" value="Uncharacterised_Ca-bd_CcbP"/>
</dbReference>
<evidence type="ECO:0000313" key="2">
    <source>
        <dbReference type="Proteomes" id="UP000001572"/>
    </source>
</evidence>
<keyword evidence="2" id="KW-1185">Reference proteome</keyword>
<reference evidence="2" key="1">
    <citation type="journal article" date="2016" name="Genome Announc.">
        <title>Complete genome sequence of Alkaliphilus metalliredigens strain QYMF, an alkaliphilic and metal-reducing bacterium isolated from borax-contaminated leachate ponds.</title>
        <authorList>
            <person name="Hwang C."/>
            <person name="Copeland A."/>
            <person name="Lucas S."/>
            <person name="Lapidus A."/>
            <person name="Barry K."/>
            <person name="Detter J.C."/>
            <person name="Glavina Del Rio T."/>
            <person name="Hammon N."/>
            <person name="Israni S."/>
            <person name="Dalin E."/>
            <person name="Tice H."/>
            <person name="Pitluck S."/>
            <person name="Chertkov O."/>
            <person name="Brettin T."/>
            <person name="Bruce D."/>
            <person name="Han C."/>
            <person name="Schmutz J."/>
            <person name="Larimer F."/>
            <person name="Land M.L."/>
            <person name="Hauser L."/>
            <person name="Kyrpides N."/>
            <person name="Mikhailova N."/>
            <person name="Ye Q."/>
            <person name="Zhou J."/>
            <person name="Richardson P."/>
            <person name="Fields M.W."/>
        </authorList>
    </citation>
    <scope>NUCLEOTIDE SEQUENCE [LARGE SCALE GENOMIC DNA]</scope>
    <source>
        <strain evidence="2">QYMF</strain>
    </source>
</reference>
<proteinExistence type="predicted"/>
<dbReference type="OrthoDB" id="1551495at2"/>
<accession>A6TTH2</accession>
<dbReference type="KEGG" id="amt:Amet_3362"/>
<dbReference type="eggNOG" id="ENOG5032U1G">
    <property type="taxonomic scope" value="Bacteria"/>
</dbReference>
<dbReference type="Pfam" id="PF11535">
    <property type="entry name" value="Calci_bind_CcbP"/>
    <property type="match status" value="1"/>
</dbReference>
<dbReference type="RefSeq" id="WP_012064453.1">
    <property type="nucleotide sequence ID" value="NC_009633.1"/>
</dbReference>
<name>A6TTH2_ALKMQ</name>
<gene>
    <name evidence="1" type="ordered locus">Amet_3362</name>
</gene>
<dbReference type="AlphaFoldDB" id="A6TTH2"/>
<protein>
    <submittedName>
        <fullName evidence="1">Uncharacterized protein</fullName>
    </submittedName>
</protein>
<organism evidence="1 2">
    <name type="scientific">Alkaliphilus metalliredigens (strain QYMF)</name>
    <dbReference type="NCBI Taxonomy" id="293826"/>
    <lineage>
        <taxon>Bacteria</taxon>
        <taxon>Bacillati</taxon>
        <taxon>Bacillota</taxon>
        <taxon>Clostridia</taxon>
        <taxon>Peptostreptococcales</taxon>
        <taxon>Natronincolaceae</taxon>
        <taxon>Alkaliphilus</taxon>
    </lineage>
</organism>
<dbReference type="HOGENOM" id="CLU_1140710_0_0_9"/>
<dbReference type="EMBL" id="CP000724">
    <property type="protein sequence ID" value="ABR49490.1"/>
    <property type="molecule type" value="Genomic_DNA"/>
</dbReference>
<sequence length="243" mass="28164">MKKELRGFKMGECVKVKNGILDPDNDEYCIANWQGRIIEEFVGDDDTPIYLIKWDSITLKQIPASFIEESIREDLEWGEMYLGINDIEHASGRDTEGNVDDAVREINAKYPARMFTTPSVLRNEPLRNELDEQEKGIGSILVGVNMENELEVEEKWEEYLNEHLDFPFDAIINNTDEDAGAFDIGDMVSVKRIDGIFDIYGIIVEVRKGRRKYHFPLCELEVSEKNSANYTIIDDYNFWFSNR</sequence>